<dbReference type="Proteomes" id="UP000308600">
    <property type="component" value="Unassembled WGS sequence"/>
</dbReference>
<accession>A0ACD3A953</accession>
<evidence type="ECO:0000313" key="2">
    <source>
        <dbReference type="Proteomes" id="UP000308600"/>
    </source>
</evidence>
<reference evidence="1 2" key="1">
    <citation type="journal article" date="2019" name="Nat. Ecol. Evol.">
        <title>Megaphylogeny resolves global patterns of mushroom evolution.</title>
        <authorList>
            <person name="Varga T."/>
            <person name="Krizsan K."/>
            <person name="Foldi C."/>
            <person name="Dima B."/>
            <person name="Sanchez-Garcia M."/>
            <person name="Sanchez-Ramirez S."/>
            <person name="Szollosi G.J."/>
            <person name="Szarkandi J.G."/>
            <person name="Papp V."/>
            <person name="Albert L."/>
            <person name="Andreopoulos W."/>
            <person name="Angelini C."/>
            <person name="Antonin V."/>
            <person name="Barry K.W."/>
            <person name="Bougher N.L."/>
            <person name="Buchanan P."/>
            <person name="Buyck B."/>
            <person name="Bense V."/>
            <person name="Catcheside P."/>
            <person name="Chovatia M."/>
            <person name="Cooper J."/>
            <person name="Damon W."/>
            <person name="Desjardin D."/>
            <person name="Finy P."/>
            <person name="Geml J."/>
            <person name="Haridas S."/>
            <person name="Hughes K."/>
            <person name="Justo A."/>
            <person name="Karasinski D."/>
            <person name="Kautmanova I."/>
            <person name="Kiss B."/>
            <person name="Kocsube S."/>
            <person name="Kotiranta H."/>
            <person name="LaButti K.M."/>
            <person name="Lechner B.E."/>
            <person name="Liimatainen K."/>
            <person name="Lipzen A."/>
            <person name="Lukacs Z."/>
            <person name="Mihaltcheva S."/>
            <person name="Morgado L.N."/>
            <person name="Niskanen T."/>
            <person name="Noordeloos M.E."/>
            <person name="Ohm R.A."/>
            <person name="Ortiz-Santana B."/>
            <person name="Ovrebo C."/>
            <person name="Racz N."/>
            <person name="Riley R."/>
            <person name="Savchenko A."/>
            <person name="Shiryaev A."/>
            <person name="Soop K."/>
            <person name="Spirin V."/>
            <person name="Szebenyi C."/>
            <person name="Tomsovsky M."/>
            <person name="Tulloss R.E."/>
            <person name="Uehling J."/>
            <person name="Grigoriev I.V."/>
            <person name="Vagvolgyi C."/>
            <person name="Papp T."/>
            <person name="Martin F.M."/>
            <person name="Miettinen O."/>
            <person name="Hibbett D.S."/>
            <person name="Nagy L.G."/>
        </authorList>
    </citation>
    <scope>NUCLEOTIDE SEQUENCE [LARGE SCALE GENOMIC DNA]</scope>
    <source>
        <strain evidence="1 2">NL-1719</strain>
    </source>
</reference>
<gene>
    <name evidence="1" type="ORF">BDN72DRAFT_882729</name>
</gene>
<organism evidence="1 2">
    <name type="scientific">Pluteus cervinus</name>
    <dbReference type="NCBI Taxonomy" id="181527"/>
    <lineage>
        <taxon>Eukaryota</taxon>
        <taxon>Fungi</taxon>
        <taxon>Dikarya</taxon>
        <taxon>Basidiomycota</taxon>
        <taxon>Agaricomycotina</taxon>
        <taxon>Agaricomycetes</taxon>
        <taxon>Agaricomycetidae</taxon>
        <taxon>Agaricales</taxon>
        <taxon>Pluteineae</taxon>
        <taxon>Pluteaceae</taxon>
        <taxon>Pluteus</taxon>
    </lineage>
</organism>
<name>A0ACD3A953_9AGAR</name>
<proteinExistence type="predicted"/>
<evidence type="ECO:0000313" key="1">
    <source>
        <dbReference type="EMBL" id="TFK62260.1"/>
    </source>
</evidence>
<dbReference type="EMBL" id="ML208594">
    <property type="protein sequence ID" value="TFK62260.1"/>
    <property type="molecule type" value="Genomic_DNA"/>
</dbReference>
<sequence>MDSFNAVLKKLLALTSTSSHRILLRAGGVAALTIIVRFLLAAPKKRTKYISDLRKVGAPVLPQESSANAIPTPNQDPEYDVIIVGGGTSGCVLAARLSEDPSVRVLLLEAGGSGTALPYSRIPSGFSRLFRTKHVYNFHTEPSAGAGGKTHYWPRAKLLGGCSSINAQMAQYGAPEDFDEWAQVIGDSSWSFKNFSKYINKFERFVPHTEYSSVDASARGANGPMTIGYFNSVSDKSKSFLQSCVNIGIPFTPDFNGPAGTLGVGRVMTYVNEKKERVSSESGYLTPEVLERPNLKVAVHAKVTKVLVEVVDGKKRATGVEFATTKEGARYKARARKEVIISGGAIHSPHILMLSGVGPASHLKEHDIPVVQDLPGVGGHLVDHPVIDLYFKDKTNTSMKWIQPHSFSDFLRLTSSVFQYQVLRTGMLTTNFGEVAAFVRTDDPTLFPPSRYPQQLRDSTSGPGAPDLEFFTTPLAYKEHGAVGFDVHTYALHVYLLKPTSFGNVFLKSANPWDLPGVDPKYLSTDEDVQKLLRGVRLLLQISQTAPLSTVLDASFLRSDLDHALHFKSDSEIIELIRTRVETVYHPTSTCRMAPLGQGGVVDGELRVYGVEGLRVCDASVFTEVVSGHTAGACLAVAEKLSDDLKRGWRS</sequence>
<protein>
    <submittedName>
        <fullName evidence="1">Alcohol oxidase</fullName>
    </submittedName>
</protein>
<keyword evidence="2" id="KW-1185">Reference proteome</keyword>